<sequence>PIWEELPSLHLLARDALTKTSKSRWLLQIICSGLIYSPGGRTSF</sequence>
<proteinExistence type="predicted"/>
<dbReference type="EMBL" id="UINC01019476">
    <property type="protein sequence ID" value="SVA82468.1"/>
    <property type="molecule type" value="Genomic_DNA"/>
</dbReference>
<accession>A0A381YZK3</accession>
<name>A0A381YZK3_9ZZZZ</name>
<gene>
    <name evidence="1" type="ORF">METZ01_LOCUS135322</name>
</gene>
<feature type="non-terminal residue" evidence="1">
    <location>
        <position position="1"/>
    </location>
</feature>
<reference evidence="1" key="1">
    <citation type="submission" date="2018-05" db="EMBL/GenBank/DDBJ databases">
        <authorList>
            <person name="Lanie J.A."/>
            <person name="Ng W.-L."/>
            <person name="Kazmierczak K.M."/>
            <person name="Andrzejewski T.M."/>
            <person name="Davidsen T.M."/>
            <person name="Wayne K.J."/>
            <person name="Tettelin H."/>
            <person name="Glass J.I."/>
            <person name="Rusch D."/>
            <person name="Podicherti R."/>
            <person name="Tsui H.-C.T."/>
            <person name="Winkler M.E."/>
        </authorList>
    </citation>
    <scope>NUCLEOTIDE SEQUENCE</scope>
</reference>
<protein>
    <submittedName>
        <fullName evidence="1">Uncharacterized protein</fullName>
    </submittedName>
</protein>
<organism evidence="1">
    <name type="scientific">marine metagenome</name>
    <dbReference type="NCBI Taxonomy" id="408172"/>
    <lineage>
        <taxon>unclassified sequences</taxon>
        <taxon>metagenomes</taxon>
        <taxon>ecological metagenomes</taxon>
    </lineage>
</organism>
<evidence type="ECO:0000313" key="1">
    <source>
        <dbReference type="EMBL" id="SVA82468.1"/>
    </source>
</evidence>
<feature type="non-terminal residue" evidence="1">
    <location>
        <position position="44"/>
    </location>
</feature>
<dbReference type="AlphaFoldDB" id="A0A381YZK3"/>